<organism evidence="5 6">
    <name type="scientific">Paracidobacterium acidisoli</name>
    <dbReference type="NCBI Taxonomy" id="2303751"/>
    <lineage>
        <taxon>Bacteria</taxon>
        <taxon>Pseudomonadati</taxon>
        <taxon>Acidobacteriota</taxon>
        <taxon>Terriglobia</taxon>
        <taxon>Terriglobales</taxon>
        <taxon>Acidobacteriaceae</taxon>
        <taxon>Paracidobacterium</taxon>
    </lineage>
</organism>
<keyword evidence="4" id="KW-0732">Signal</keyword>
<dbReference type="Gene3D" id="3.40.190.10">
    <property type="entry name" value="Periplasmic binding protein-like II"/>
    <property type="match status" value="2"/>
</dbReference>
<dbReference type="PANTHER" id="PTHR43649">
    <property type="entry name" value="ARABINOSE-BINDING PROTEIN-RELATED"/>
    <property type="match status" value="1"/>
</dbReference>
<proteinExistence type="inferred from homology"/>
<evidence type="ECO:0000256" key="1">
    <source>
        <dbReference type="ARBA" id="ARBA00004418"/>
    </source>
</evidence>
<gene>
    <name evidence="5" type="ORF">D0Y96_07235</name>
</gene>
<sequence>MTRLRIAYREFSGFEKALAAQTKLYCAERPGVEIETVSLHLEQLYRELFAEEGLRLGKWDLGMVVTDWLAGAVEEGRLENLTPYMKAAPLPEWPQGWARSLVEPLDFNGDVYCIPYHDGPECLIYRSDLFSSAQEQQNFRAAYGYDLAPPQTWQQFEDAARFFTRPEEGLFGTVFACFPDGHNTLYDFALQVWSRGGELQDGAGLPLLMSAEAEAALDFYRRVVRDATLCHPGSTGFDSVQSGDAFLSGSVAMMVNWFGFASQSGCAGGALEGKVALAAIPCSPGLTPASLSVFWTMGIGSGSRNKEAAYDFLRFLARPEMDREVVRHGAVGVRLSTWRDAEVQRMVPAFREIEAISMGARRLPRTSGLPEFAEVVNGVVEAALESDEPSASILQRAQQQSLAKKIRFQ</sequence>
<dbReference type="Pfam" id="PF01547">
    <property type="entry name" value="SBP_bac_1"/>
    <property type="match status" value="1"/>
</dbReference>
<name>A0A372ISY4_9BACT</name>
<comment type="subcellular location">
    <subcellularLocation>
        <location evidence="1">Periplasm</location>
    </subcellularLocation>
</comment>
<dbReference type="Proteomes" id="UP000264702">
    <property type="component" value="Unassembled WGS sequence"/>
</dbReference>
<keyword evidence="3" id="KW-0813">Transport</keyword>
<dbReference type="OrthoDB" id="9770625at2"/>
<dbReference type="GO" id="GO:0042597">
    <property type="term" value="C:periplasmic space"/>
    <property type="evidence" value="ECO:0007669"/>
    <property type="project" value="UniProtKB-SubCell"/>
</dbReference>
<comment type="similarity">
    <text evidence="2">Belongs to the bacterial solute-binding protein 1 family.</text>
</comment>
<accession>A0A372ISY4</accession>
<keyword evidence="6" id="KW-1185">Reference proteome</keyword>
<evidence type="ECO:0000256" key="3">
    <source>
        <dbReference type="ARBA" id="ARBA00022448"/>
    </source>
</evidence>
<evidence type="ECO:0000256" key="2">
    <source>
        <dbReference type="ARBA" id="ARBA00008520"/>
    </source>
</evidence>
<reference evidence="5 6" key="1">
    <citation type="submission" date="2018-08" db="EMBL/GenBank/DDBJ databases">
        <title>Acidipila sp. 4G-K13, an acidobacterium isolated from forest soil.</title>
        <authorList>
            <person name="Gao Z.-H."/>
            <person name="Qiu L.-H."/>
        </authorList>
    </citation>
    <scope>NUCLEOTIDE SEQUENCE [LARGE SCALE GENOMIC DNA]</scope>
    <source>
        <strain evidence="5 6">4G-K13</strain>
    </source>
</reference>
<dbReference type="InterPro" id="IPR050490">
    <property type="entry name" value="Bact_solute-bd_prot1"/>
</dbReference>
<dbReference type="AlphaFoldDB" id="A0A372ISY4"/>
<evidence type="ECO:0000313" key="5">
    <source>
        <dbReference type="EMBL" id="RFU17889.1"/>
    </source>
</evidence>
<evidence type="ECO:0000256" key="4">
    <source>
        <dbReference type="ARBA" id="ARBA00022729"/>
    </source>
</evidence>
<dbReference type="EMBL" id="QVQT01000002">
    <property type="protein sequence ID" value="RFU17889.1"/>
    <property type="molecule type" value="Genomic_DNA"/>
</dbReference>
<comment type="caution">
    <text evidence="5">The sequence shown here is derived from an EMBL/GenBank/DDBJ whole genome shotgun (WGS) entry which is preliminary data.</text>
</comment>
<dbReference type="PANTHER" id="PTHR43649:SF34">
    <property type="entry name" value="ABC TRANSPORTER PERIPLASMIC-BINDING PROTEIN YCJN-RELATED"/>
    <property type="match status" value="1"/>
</dbReference>
<dbReference type="RefSeq" id="WP_117298636.1">
    <property type="nucleotide sequence ID" value="NZ_QVQT02000002.1"/>
</dbReference>
<dbReference type="SUPFAM" id="SSF53850">
    <property type="entry name" value="Periplasmic binding protein-like II"/>
    <property type="match status" value="1"/>
</dbReference>
<evidence type="ECO:0000313" key="6">
    <source>
        <dbReference type="Proteomes" id="UP000264702"/>
    </source>
</evidence>
<protein>
    <submittedName>
        <fullName evidence="5">Extracellular solute-binding protein</fullName>
    </submittedName>
</protein>
<dbReference type="InterPro" id="IPR006059">
    <property type="entry name" value="SBP"/>
</dbReference>